<keyword evidence="11 12" id="KW-0472">Membrane</keyword>
<evidence type="ECO:0000256" key="8">
    <source>
        <dbReference type="ARBA" id="ARBA00022833"/>
    </source>
</evidence>
<organism evidence="14 15">
    <name type="scientific">Hathewaya proteolytica DSM 3090</name>
    <dbReference type="NCBI Taxonomy" id="1121331"/>
    <lineage>
        <taxon>Bacteria</taxon>
        <taxon>Bacillati</taxon>
        <taxon>Bacillota</taxon>
        <taxon>Clostridia</taxon>
        <taxon>Eubacteriales</taxon>
        <taxon>Clostridiaceae</taxon>
        <taxon>Hathewaya</taxon>
    </lineage>
</organism>
<dbReference type="InterPro" id="IPR008915">
    <property type="entry name" value="Peptidase_M50"/>
</dbReference>
<reference evidence="14 15" key="1">
    <citation type="submission" date="2016-11" db="EMBL/GenBank/DDBJ databases">
        <authorList>
            <person name="Jaros S."/>
            <person name="Januszkiewicz K."/>
            <person name="Wedrychowicz H."/>
        </authorList>
    </citation>
    <scope>NUCLEOTIDE SEQUENCE [LARGE SCALE GENOMIC DNA]</scope>
    <source>
        <strain evidence="14 15">DSM 3090</strain>
    </source>
</reference>
<dbReference type="GO" id="GO:0046872">
    <property type="term" value="F:metal ion binding"/>
    <property type="evidence" value="ECO:0007669"/>
    <property type="project" value="UniProtKB-KW"/>
</dbReference>
<evidence type="ECO:0000256" key="7">
    <source>
        <dbReference type="ARBA" id="ARBA00022801"/>
    </source>
</evidence>
<dbReference type="STRING" id="1121331.SAMN02745248_00219"/>
<gene>
    <name evidence="14" type="ORF">SAMN02745248_00219</name>
</gene>
<comment type="cofactor">
    <cofactor evidence="1">
        <name>Zn(2+)</name>
        <dbReference type="ChEBI" id="CHEBI:29105"/>
    </cofactor>
</comment>
<keyword evidence="5 12" id="KW-0812">Transmembrane</keyword>
<evidence type="ECO:0000313" key="14">
    <source>
        <dbReference type="EMBL" id="SHJ46949.1"/>
    </source>
</evidence>
<evidence type="ECO:0000256" key="9">
    <source>
        <dbReference type="ARBA" id="ARBA00022989"/>
    </source>
</evidence>
<dbReference type="Pfam" id="PF02163">
    <property type="entry name" value="Peptidase_M50"/>
    <property type="match status" value="2"/>
</dbReference>
<dbReference type="GO" id="GO:0016020">
    <property type="term" value="C:membrane"/>
    <property type="evidence" value="ECO:0007669"/>
    <property type="project" value="UniProtKB-SubCell"/>
</dbReference>
<protein>
    <submittedName>
        <fullName evidence="14">Stage IV sporulation protein FB</fullName>
    </submittedName>
</protein>
<feature type="transmembrane region" description="Helical" evidence="12">
    <location>
        <begin position="90"/>
        <end position="112"/>
    </location>
</feature>
<name>A0A1M6JJU6_9CLOT</name>
<keyword evidence="10" id="KW-0482">Metalloprotease</keyword>
<keyword evidence="15" id="KW-1185">Reference proteome</keyword>
<evidence type="ECO:0000256" key="5">
    <source>
        <dbReference type="ARBA" id="ARBA00022692"/>
    </source>
</evidence>
<keyword evidence="6" id="KW-0479">Metal-binding</keyword>
<feature type="domain" description="Peptidase M50" evidence="13">
    <location>
        <begin position="13"/>
        <end position="82"/>
    </location>
</feature>
<evidence type="ECO:0000256" key="12">
    <source>
        <dbReference type="SAM" id="Phobius"/>
    </source>
</evidence>
<feature type="transmembrane region" description="Helical" evidence="12">
    <location>
        <begin position="61"/>
        <end position="84"/>
    </location>
</feature>
<dbReference type="GO" id="GO:0008237">
    <property type="term" value="F:metallopeptidase activity"/>
    <property type="evidence" value="ECO:0007669"/>
    <property type="project" value="UniProtKB-KW"/>
</dbReference>
<dbReference type="GO" id="GO:0006508">
    <property type="term" value="P:proteolysis"/>
    <property type="evidence" value="ECO:0007669"/>
    <property type="project" value="UniProtKB-KW"/>
</dbReference>
<comment type="similarity">
    <text evidence="3">Belongs to the peptidase M50B family.</text>
</comment>
<dbReference type="PANTHER" id="PTHR39188:SF3">
    <property type="entry name" value="STAGE IV SPORULATION PROTEIN FB"/>
    <property type="match status" value="1"/>
</dbReference>
<evidence type="ECO:0000256" key="1">
    <source>
        <dbReference type="ARBA" id="ARBA00001947"/>
    </source>
</evidence>
<dbReference type="AlphaFoldDB" id="A0A1M6JJU6"/>
<evidence type="ECO:0000256" key="10">
    <source>
        <dbReference type="ARBA" id="ARBA00023049"/>
    </source>
</evidence>
<proteinExistence type="inferred from homology"/>
<evidence type="ECO:0000256" key="4">
    <source>
        <dbReference type="ARBA" id="ARBA00022670"/>
    </source>
</evidence>
<evidence type="ECO:0000256" key="11">
    <source>
        <dbReference type="ARBA" id="ARBA00023136"/>
    </source>
</evidence>
<dbReference type="EMBL" id="FRAD01000003">
    <property type="protein sequence ID" value="SHJ46949.1"/>
    <property type="molecule type" value="Genomic_DNA"/>
</dbReference>
<keyword evidence="8" id="KW-0862">Zinc</keyword>
<feature type="transmembrane region" description="Helical" evidence="12">
    <location>
        <begin position="133"/>
        <end position="152"/>
    </location>
</feature>
<dbReference type="PANTHER" id="PTHR39188">
    <property type="entry name" value="MEMBRANE-ASSOCIATED ZINC METALLOPROTEASE M50B"/>
    <property type="match status" value="1"/>
</dbReference>
<evidence type="ECO:0000256" key="3">
    <source>
        <dbReference type="ARBA" id="ARBA00007931"/>
    </source>
</evidence>
<evidence type="ECO:0000256" key="6">
    <source>
        <dbReference type="ARBA" id="ARBA00022723"/>
    </source>
</evidence>
<evidence type="ECO:0000256" key="2">
    <source>
        <dbReference type="ARBA" id="ARBA00004141"/>
    </source>
</evidence>
<evidence type="ECO:0000259" key="13">
    <source>
        <dbReference type="Pfam" id="PF02163"/>
    </source>
</evidence>
<evidence type="ECO:0000313" key="15">
    <source>
        <dbReference type="Proteomes" id="UP000183952"/>
    </source>
</evidence>
<keyword evidence="7" id="KW-0378">Hydrolase</keyword>
<comment type="subcellular location">
    <subcellularLocation>
        <location evidence="2">Membrane</location>
        <topology evidence="2">Multi-pass membrane protein</topology>
    </subcellularLocation>
</comment>
<feature type="transmembrane region" description="Helical" evidence="12">
    <location>
        <begin position="158"/>
        <end position="176"/>
    </location>
</feature>
<keyword evidence="9 12" id="KW-1133">Transmembrane helix</keyword>
<feature type="domain" description="Peptidase M50" evidence="13">
    <location>
        <begin position="88"/>
        <end position="145"/>
    </location>
</feature>
<keyword evidence="4" id="KW-0645">Protease</keyword>
<dbReference type="Proteomes" id="UP000183952">
    <property type="component" value="Unassembled WGS sequence"/>
</dbReference>
<sequence length="267" mass="30877">MLFFKIKTMFLLSLIFVTIHECIHYIVGRLLSFKNLNMQVMPFGAVLNIRDLDTATAMEEYLITVAGPMSNIILCTIFIVLYKINKLPLFYDMALCNWTLGFINIIPAFPLDGGRILRILLNKRYVYKHACEIALNVSIMVGMLLSFMYFYAYYRGKVSLSLSVGSIAIFIIYGAIKEKERIQYIIMSDLMKKRTGFIKKGYMETRVIAIHYKKSLLSTLNLIDKSKYNVFYVLNDELCVLDIVFEGDVLETLKEKGDLTFEEYINL</sequence>
<accession>A0A1M6JJU6</accession>